<protein>
    <submittedName>
        <fullName evidence="1">Uncharacterized protein</fullName>
    </submittedName>
</protein>
<proteinExistence type="predicted"/>
<sequence>MKDKRIDWTAAAVFALVLALSSWWGAHERAATAKEKAADLQAKAQAEERDLIQQSKLPVLNEKEAAVLRELFSALENRKLKEAAIVMNREEELFVELFYEKMDGRRYLFDGQNLKEEIDGEGMVLTKAGTVFYGSFQGGRPHGLCLALQVVDLEAPRYDYADGLWQNGVMEGEGSTGYCYYQGGPMEEARAVCRKGQFSGNLMEGQITYRTTNDKKEATVWNITVKDGGVVLDDRWTYLEDRRGYQLMATDNDSHAYVLGEDQAWQPMWANILQWEE</sequence>
<comment type="caution">
    <text evidence="1">The sequence shown here is derived from an EMBL/GenBank/DDBJ whole genome shotgun (WGS) entry which is preliminary data.</text>
</comment>
<dbReference type="RefSeq" id="WP_154471843.1">
    <property type="nucleotide sequence ID" value="NZ_DBEWUL010000136.1"/>
</dbReference>
<keyword evidence="2" id="KW-1185">Reference proteome</keyword>
<accession>A0A7X2NKB0</accession>
<organism evidence="1 2">
    <name type="scientific">Clostridium porci</name>
    <dbReference type="NCBI Taxonomy" id="2605778"/>
    <lineage>
        <taxon>Bacteria</taxon>
        <taxon>Bacillati</taxon>
        <taxon>Bacillota</taxon>
        <taxon>Clostridia</taxon>
        <taxon>Eubacteriales</taxon>
        <taxon>Clostridiaceae</taxon>
        <taxon>Clostridium</taxon>
    </lineage>
</organism>
<gene>
    <name evidence="1" type="ORF">FYJ39_07530</name>
</gene>
<dbReference type="AlphaFoldDB" id="A0A7X2NKB0"/>
<reference evidence="1 2" key="1">
    <citation type="submission" date="2019-08" db="EMBL/GenBank/DDBJ databases">
        <title>In-depth cultivation of the pig gut microbiome towards novel bacterial diversity and tailored functional studies.</title>
        <authorList>
            <person name="Wylensek D."/>
            <person name="Hitch T.C.A."/>
            <person name="Clavel T."/>
        </authorList>
    </citation>
    <scope>NUCLEOTIDE SEQUENCE [LARGE SCALE GENOMIC DNA]</scope>
    <source>
        <strain evidence="1 2">WCA-389-WT-23D1</strain>
    </source>
</reference>
<dbReference type="EMBL" id="VUMD01000005">
    <property type="protein sequence ID" value="MSS36420.1"/>
    <property type="molecule type" value="Genomic_DNA"/>
</dbReference>
<evidence type="ECO:0000313" key="1">
    <source>
        <dbReference type="EMBL" id="MSS36420.1"/>
    </source>
</evidence>
<name>A0A7X2NKB0_9CLOT</name>
<dbReference type="Proteomes" id="UP000429958">
    <property type="component" value="Unassembled WGS sequence"/>
</dbReference>
<evidence type="ECO:0000313" key="2">
    <source>
        <dbReference type="Proteomes" id="UP000429958"/>
    </source>
</evidence>